<dbReference type="InterPro" id="IPR011006">
    <property type="entry name" value="CheY-like_superfamily"/>
</dbReference>
<dbReference type="InterPro" id="IPR035965">
    <property type="entry name" value="PAS-like_dom_sf"/>
</dbReference>
<dbReference type="InterPro" id="IPR003661">
    <property type="entry name" value="HisK_dim/P_dom"/>
</dbReference>
<dbReference type="Pfam" id="PF12860">
    <property type="entry name" value="PAS_7"/>
    <property type="match status" value="1"/>
</dbReference>
<dbReference type="PANTHER" id="PTHR43047">
    <property type="entry name" value="TWO-COMPONENT HISTIDINE PROTEIN KINASE"/>
    <property type="match status" value="1"/>
</dbReference>
<keyword evidence="6" id="KW-0808">Transferase</keyword>
<keyword evidence="5 11" id="KW-0597">Phosphoprotein</keyword>
<feature type="transmembrane region" description="Helical" evidence="13">
    <location>
        <begin position="428"/>
        <end position="450"/>
    </location>
</feature>
<feature type="transmembrane region" description="Helical" evidence="13">
    <location>
        <begin position="151"/>
        <end position="170"/>
    </location>
</feature>
<reference evidence="16 17" key="1">
    <citation type="submission" date="2018-11" db="EMBL/GenBank/DDBJ databases">
        <authorList>
            <person name="Ye M.-Q."/>
            <person name="Du Z.-J."/>
        </authorList>
    </citation>
    <scope>NUCLEOTIDE SEQUENCE [LARGE SCALE GENOMIC DNA]</scope>
    <source>
        <strain evidence="16 17">U0105</strain>
    </source>
</reference>
<dbReference type="InterPro" id="IPR003594">
    <property type="entry name" value="HATPase_dom"/>
</dbReference>
<dbReference type="InterPro" id="IPR036890">
    <property type="entry name" value="HATPase_C_sf"/>
</dbReference>
<comment type="caution">
    <text evidence="16">The sequence shown here is derived from an EMBL/GenBank/DDBJ whole genome shotgun (WGS) entry which is preliminary data.</text>
</comment>
<dbReference type="EC" id="2.7.13.3" evidence="4"/>
<evidence type="ECO:0000313" key="17">
    <source>
        <dbReference type="Proteomes" id="UP000275281"/>
    </source>
</evidence>
<dbReference type="CDD" id="cd00075">
    <property type="entry name" value="HATPase"/>
    <property type="match status" value="1"/>
</dbReference>
<dbReference type="Gene3D" id="3.40.50.2300">
    <property type="match status" value="1"/>
</dbReference>
<feature type="transmembrane region" description="Helical" evidence="13">
    <location>
        <begin position="35"/>
        <end position="54"/>
    </location>
</feature>
<evidence type="ECO:0000256" key="3">
    <source>
        <dbReference type="ARBA" id="ARBA00006434"/>
    </source>
</evidence>
<dbReference type="EMBL" id="RPOK01000004">
    <property type="protein sequence ID" value="RPJ66095.1"/>
    <property type="molecule type" value="Genomic_DNA"/>
</dbReference>
<dbReference type="InterPro" id="IPR038377">
    <property type="entry name" value="Na/Glc_symporter_sf"/>
</dbReference>
<dbReference type="CDD" id="cd10322">
    <property type="entry name" value="SLC5sbd"/>
    <property type="match status" value="1"/>
</dbReference>
<evidence type="ECO:0000256" key="2">
    <source>
        <dbReference type="ARBA" id="ARBA00004141"/>
    </source>
</evidence>
<gene>
    <name evidence="16" type="ORF">DRW07_14955</name>
</gene>
<feature type="transmembrane region" description="Helical" evidence="13">
    <location>
        <begin position="6"/>
        <end position="23"/>
    </location>
</feature>
<evidence type="ECO:0000256" key="9">
    <source>
        <dbReference type="ARBA" id="ARBA00022989"/>
    </source>
</evidence>
<dbReference type="InterPro" id="IPR004358">
    <property type="entry name" value="Sig_transdc_His_kin-like_C"/>
</dbReference>
<feature type="transmembrane region" description="Helical" evidence="13">
    <location>
        <begin position="226"/>
        <end position="249"/>
    </location>
</feature>
<dbReference type="InterPro" id="IPR001734">
    <property type="entry name" value="Na/solute_symporter"/>
</dbReference>
<dbReference type="SUPFAM" id="SSF52172">
    <property type="entry name" value="CheY-like"/>
    <property type="match status" value="1"/>
</dbReference>
<keyword evidence="9 13" id="KW-1133">Transmembrane helix</keyword>
<dbReference type="GO" id="GO:0022857">
    <property type="term" value="F:transmembrane transporter activity"/>
    <property type="evidence" value="ECO:0007669"/>
    <property type="project" value="InterPro"/>
</dbReference>
<dbReference type="SUPFAM" id="SSF47384">
    <property type="entry name" value="Homodimeric domain of signal transducing histidine kinase"/>
    <property type="match status" value="1"/>
</dbReference>
<keyword evidence="8 16" id="KW-0418">Kinase</keyword>
<evidence type="ECO:0000259" key="15">
    <source>
        <dbReference type="PROSITE" id="PS50110"/>
    </source>
</evidence>
<feature type="coiled-coil region" evidence="12">
    <location>
        <begin position="757"/>
        <end position="784"/>
    </location>
</feature>
<feature type="transmembrane region" description="Helical" evidence="13">
    <location>
        <begin position="270"/>
        <end position="295"/>
    </location>
</feature>
<evidence type="ECO:0000256" key="11">
    <source>
        <dbReference type="PROSITE-ProRule" id="PRU00169"/>
    </source>
</evidence>
<dbReference type="PRINTS" id="PR00344">
    <property type="entry name" value="BCTRLSENSOR"/>
</dbReference>
<dbReference type="InterPro" id="IPR001789">
    <property type="entry name" value="Sig_transdc_resp-reg_receiver"/>
</dbReference>
<dbReference type="RefSeq" id="WP_124028725.1">
    <property type="nucleotide sequence ID" value="NZ_JBHRSN010000007.1"/>
</dbReference>
<evidence type="ECO:0000256" key="1">
    <source>
        <dbReference type="ARBA" id="ARBA00000085"/>
    </source>
</evidence>
<keyword evidence="17" id="KW-1185">Reference proteome</keyword>
<feature type="domain" description="Histidine kinase" evidence="14">
    <location>
        <begin position="791"/>
        <end position="1001"/>
    </location>
</feature>
<name>A0A3N5YB03_9ALTE</name>
<feature type="transmembrane region" description="Helical" evidence="13">
    <location>
        <begin position="66"/>
        <end position="86"/>
    </location>
</feature>
<dbReference type="Gene3D" id="1.20.1730.10">
    <property type="entry name" value="Sodium/glucose cotransporter"/>
    <property type="match status" value="1"/>
</dbReference>
<evidence type="ECO:0000259" key="14">
    <source>
        <dbReference type="PROSITE" id="PS50109"/>
    </source>
</evidence>
<dbReference type="GO" id="GO:0009927">
    <property type="term" value="F:histidine phosphotransfer kinase activity"/>
    <property type="evidence" value="ECO:0007669"/>
    <property type="project" value="TreeGrafter"/>
</dbReference>
<evidence type="ECO:0000256" key="4">
    <source>
        <dbReference type="ARBA" id="ARBA00012438"/>
    </source>
</evidence>
<evidence type="ECO:0000256" key="7">
    <source>
        <dbReference type="ARBA" id="ARBA00022692"/>
    </source>
</evidence>
<dbReference type="Pfam" id="PF00072">
    <property type="entry name" value="Response_reg"/>
    <property type="match status" value="1"/>
</dbReference>
<dbReference type="PANTHER" id="PTHR43047:SF9">
    <property type="entry name" value="HISTIDINE KINASE"/>
    <property type="match status" value="1"/>
</dbReference>
<feature type="transmembrane region" description="Helical" evidence="13">
    <location>
        <begin position="182"/>
        <end position="206"/>
    </location>
</feature>
<keyword evidence="12" id="KW-0175">Coiled coil</keyword>
<dbReference type="PROSITE" id="PS50110">
    <property type="entry name" value="RESPONSE_REGULATORY"/>
    <property type="match status" value="1"/>
</dbReference>
<protein>
    <recommendedName>
        <fullName evidence="4">histidine kinase</fullName>
        <ecNumber evidence="4">2.7.13.3</ecNumber>
    </recommendedName>
</protein>
<dbReference type="InterPro" id="IPR036097">
    <property type="entry name" value="HisK_dim/P_sf"/>
</dbReference>
<comment type="similarity">
    <text evidence="3">Belongs to the sodium:solute symporter (SSF) (TC 2.A.21) family.</text>
</comment>
<evidence type="ECO:0000256" key="10">
    <source>
        <dbReference type="ARBA" id="ARBA00023136"/>
    </source>
</evidence>
<dbReference type="Gene3D" id="3.30.565.10">
    <property type="entry name" value="Histidine kinase-like ATPase, C-terminal domain"/>
    <property type="match status" value="1"/>
</dbReference>
<feature type="domain" description="Response regulatory" evidence="15">
    <location>
        <begin position="1021"/>
        <end position="1136"/>
    </location>
</feature>
<dbReference type="SMART" id="SM00448">
    <property type="entry name" value="REC"/>
    <property type="match status" value="1"/>
</dbReference>
<evidence type="ECO:0000313" key="16">
    <source>
        <dbReference type="EMBL" id="RPJ66095.1"/>
    </source>
</evidence>
<feature type="transmembrane region" description="Helical" evidence="13">
    <location>
        <begin position="400"/>
        <end position="421"/>
    </location>
</feature>
<feature type="modified residue" description="4-aspartylphosphate" evidence="11">
    <location>
        <position position="1070"/>
    </location>
</feature>
<accession>A0A3N5YB03</accession>
<dbReference type="Pfam" id="PF00512">
    <property type="entry name" value="HisKA"/>
    <property type="match status" value="1"/>
</dbReference>
<dbReference type="SUPFAM" id="SSF55785">
    <property type="entry name" value="PYP-like sensor domain (PAS domain)"/>
    <property type="match status" value="1"/>
</dbReference>
<dbReference type="Gene3D" id="1.10.287.130">
    <property type="match status" value="1"/>
</dbReference>
<dbReference type="Gene3D" id="3.30.450.20">
    <property type="entry name" value="PAS domain"/>
    <property type="match status" value="1"/>
</dbReference>
<dbReference type="SMART" id="SM00388">
    <property type="entry name" value="HisKA"/>
    <property type="match status" value="1"/>
</dbReference>
<dbReference type="SUPFAM" id="SSF55874">
    <property type="entry name" value="ATPase domain of HSP90 chaperone/DNA topoisomerase II/histidine kinase"/>
    <property type="match status" value="1"/>
</dbReference>
<evidence type="ECO:0000256" key="6">
    <source>
        <dbReference type="ARBA" id="ARBA00022679"/>
    </source>
</evidence>
<keyword evidence="10 13" id="KW-0472">Membrane</keyword>
<evidence type="ECO:0000256" key="8">
    <source>
        <dbReference type="ARBA" id="ARBA00022777"/>
    </source>
</evidence>
<proteinExistence type="inferred from homology"/>
<comment type="subcellular location">
    <subcellularLocation>
        <location evidence="2">Membrane</location>
        <topology evidence="2">Multi-pass membrane protein</topology>
    </subcellularLocation>
</comment>
<feature type="transmembrane region" description="Helical" evidence="13">
    <location>
        <begin position="462"/>
        <end position="483"/>
    </location>
</feature>
<dbReference type="InterPro" id="IPR005467">
    <property type="entry name" value="His_kinase_dom"/>
</dbReference>
<dbReference type="GO" id="GO:0005886">
    <property type="term" value="C:plasma membrane"/>
    <property type="evidence" value="ECO:0007669"/>
    <property type="project" value="TreeGrafter"/>
</dbReference>
<dbReference type="OrthoDB" id="9764438at2"/>
<dbReference type="PROSITE" id="PS50283">
    <property type="entry name" value="NA_SOLUT_SYMP_3"/>
    <property type="match status" value="1"/>
</dbReference>
<evidence type="ECO:0000256" key="12">
    <source>
        <dbReference type="SAM" id="Coils"/>
    </source>
</evidence>
<dbReference type="Pfam" id="PF02518">
    <property type="entry name" value="HATPase_c"/>
    <property type="match status" value="1"/>
</dbReference>
<comment type="catalytic activity">
    <reaction evidence="1">
        <text>ATP + protein L-histidine = ADP + protein N-phospho-L-histidine.</text>
        <dbReference type="EC" id="2.7.13.3"/>
    </reaction>
</comment>
<dbReference type="PROSITE" id="PS50109">
    <property type="entry name" value="HIS_KIN"/>
    <property type="match status" value="1"/>
</dbReference>
<organism evidence="16 17">
    <name type="scientific">Alteromonas sediminis</name>
    <dbReference type="NCBI Taxonomy" id="2259342"/>
    <lineage>
        <taxon>Bacteria</taxon>
        <taxon>Pseudomonadati</taxon>
        <taxon>Pseudomonadota</taxon>
        <taxon>Gammaproteobacteria</taxon>
        <taxon>Alteromonadales</taxon>
        <taxon>Alteromonadaceae</taxon>
        <taxon>Alteromonas/Salinimonas group</taxon>
        <taxon>Alteromonas</taxon>
    </lineage>
</organism>
<dbReference type="Proteomes" id="UP000275281">
    <property type="component" value="Unassembled WGS sequence"/>
</dbReference>
<keyword evidence="7 13" id="KW-0812">Transmembrane</keyword>
<dbReference type="CDD" id="cd00156">
    <property type="entry name" value="REC"/>
    <property type="match status" value="1"/>
</dbReference>
<evidence type="ECO:0000256" key="5">
    <source>
        <dbReference type="ARBA" id="ARBA00022553"/>
    </source>
</evidence>
<feature type="transmembrane region" description="Helical" evidence="13">
    <location>
        <begin position="113"/>
        <end position="131"/>
    </location>
</feature>
<dbReference type="GO" id="GO:0000155">
    <property type="term" value="F:phosphorelay sensor kinase activity"/>
    <property type="evidence" value="ECO:0007669"/>
    <property type="project" value="InterPro"/>
</dbReference>
<dbReference type="AlphaFoldDB" id="A0A3N5YB03"/>
<evidence type="ECO:0000256" key="13">
    <source>
        <dbReference type="SAM" id="Phobius"/>
    </source>
</evidence>
<dbReference type="CDD" id="cd00082">
    <property type="entry name" value="HisKA"/>
    <property type="match status" value="1"/>
</dbReference>
<sequence length="1140" mass="126067">MTFGWIALALVYLTLLFYIASWGDKDTPLARRITSHPMVYSLALAIYCTAWTFLGSVGQASRDQWAYLPILLGPVLVYVFGYRFIFKMTLVSKKLHINTIADFIASRYGKRQTVALVVTLLALLATIPYIALQIKAIGSTFMVLTQSENGALIAMVTTVGMALFAMFFGTRQTDVTEYRRGLILAVAFESCLKLLALVCIAFVGYLTWQAQHQGNALASFVTQEAIAQFSSTNFIFQTIMAAAAVICLPRQFHIAIVDNLDLGHLKTARWLFPVYLIAIATMIPVIAASGDALFAGQGIEPDTYVIALAGYVDSLFLQVLVFVGGLSAATAMIIVATLTLSTMLTNDVILPRFLTSNQRVKSGDLGRNIRLIRRVVIGFILLFAFIYYEQLANTRSLHSIGLIAFSLVIQLLPAIIGGLYWKRGHAQGVYAGLFAGLVVWFSWLVLPLIIEAEPGMQQGMLLSQGAMLSLAVNIIFYIAFSYFAQPRLIDRLQAAAFVSPNETRTAAFKKSPGVNVTAGDLVTLLSTFMGTGRCDQLINEFERHNNYTLNKEGDPEPAFLAFCERALGGVIGAASAKTLIDSVLKSKKLDFTDVISFFDDTAQTVQQNMTALITSLENIDQGIIVIDKNLELVAWNKQYAALYQYPDNLLATGTPVEKLIRHNATNGEFGPGPVEEHVEKRMKHLRAGNHHRFTRQRADGRVVEMVGNPLPGGGFVASFTDITSYMEVQKALEEAKIDLEHRVKKRTEEVHSINAELRLEIEKRKEVEAELIRAREAAEFANDSKTRFLALASHDILQPLNAAKLYASSLIETPLEADTHATVEKLSQSLNASETLIGTLLDIARLDQGRMQPSIETVNLHTLLQPLMHEFTLRANEKGLVFKGKMHALSVSSDSTYLYRIVLNLLSNAVKYTPSGKVIFFVRKRHNRAHFSIMDTGVGLTDEEQSHIFEDFYRCDSQGETGVGLGLGVVKRFCVQLGIQLTMRSRKGKGTSFHFELPIAQAAAEPSRSIISKTAAFEQFEILCVDDQRENLDALETLLTKWGVKVALASSQHEALETVKTFKPNVLIVDYYLSPDENGIDLTNAIREKLGLAVPAVMITASQEEDLKARCEASTIHLLHKPLKPAKLRALLQRLSMAIK</sequence>
<dbReference type="SMART" id="SM00387">
    <property type="entry name" value="HATPase_c"/>
    <property type="match status" value="1"/>
</dbReference>
<feature type="transmembrane region" description="Helical" evidence="13">
    <location>
        <begin position="315"/>
        <end position="340"/>
    </location>
</feature>
<feature type="transmembrane region" description="Helical" evidence="13">
    <location>
        <begin position="371"/>
        <end position="388"/>
    </location>
</feature>